<keyword evidence="1" id="KW-0472">Membrane</keyword>
<organism evidence="2 3">
    <name type="scientific">Dentiradicibacter hellwigii</name>
    <dbReference type="NCBI Taxonomy" id="3149053"/>
    <lineage>
        <taxon>Bacteria</taxon>
        <taxon>Pseudomonadati</taxon>
        <taxon>Pseudomonadota</taxon>
        <taxon>Betaproteobacteria</taxon>
        <taxon>Rhodocyclales</taxon>
        <taxon>Rhodocyclaceae</taxon>
        <taxon>Dentiradicibacter</taxon>
    </lineage>
</organism>
<comment type="caution">
    <text evidence="2">The sequence shown here is derived from an EMBL/GenBank/DDBJ whole genome shotgun (WGS) entry which is preliminary data.</text>
</comment>
<dbReference type="Proteomes" id="UP001574673">
    <property type="component" value="Unassembled WGS sequence"/>
</dbReference>
<evidence type="ECO:0000313" key="2">
    <source>
        <dbReference type="EMBL" id="MFA9949105.1"/>
    </source>
</evidence>
<evidence type="ECO:0000313" key="3">
    <source>
        <dbReference type="Proteomes" id="UP001574673"/>
    </source>
</evidence>
<reference evidence="3" key="1">
    <citation type="submission" date="2024-06" db="EMBL/GenBank/DDBJ databases">
        <title>Radixoralia hellwigii gen. nov., sp nov., isolated from a root canal in the human oral cavity.</title>
        <authorList>
            <person name="Bartsch S."/>
            <person name="Wittmer A."/>
            <person name="Schulz A.-K."/>
            <person name="Neumann-Schaal M."/>
            <person name="Wolf J."/>
            <person name="Gronow S."/>
            <person name="Tennert C."/>
            <person name="Haecker G."/>
            <person name="Cieplik F."/>
            <person name="Al-Ahmad A."/>
        </authorList>
    </citation>
    <scope>NUCLEOTIDE SEQUENCE [LARGE SCALE GENOMIC DNA]</scope>
    <source>
        <strain evidence="3">Wk13</strain>
    </source>
</reference>
<keyword evidence="3" id="KW-1185">Reference proteome</keyword>
<evidence type="ECO:0008006" key="4">
    <source>
        <dbReference type="Google" id="ProtNLM"/>
    </source>
</evidence>
<protein>
    <recommendedName>
        <fullName evidence="4">EamA domain-containing protein</fullName>
    </recommendedName>
</protein>
<keyword evidence="1" id="KW-0812">Transmembrane</keyword>
<gene>
    <name evidence="2" type="ORF">ABCS64_01970</name>
</gene>
<accession>A0ABV4UBX2</accession>
<name>A0ABV4UBX2_9RHOO</name>
<keyword evidence="1" id="KW-1133">Transmembrane helix</keyword>
<feature type="transmembrane region" description="Helical" evidence="1">
    <location>
        <begin position="104"/>
        <end position="122"/>
    </location>
</feature>
<sequence length="174" mass="18043">MATIGAHGQGSGHAHSGSLINAAASGAMSDVASGSPFGVASRPAMALVLAATLLFAPCDALSRCLARATPLLNCLGCVVPACAADGGVFRCAYGKRLLRSRRPLLQALCALMLVSVSFLVMFGRRRIPLAETTAIISFRPLLITAITALSAPRLRESAEKIQWAAPRWALPASC</sequence>
<dbReference type="EMBL" id="JBEUWX010000001">
    <property type="protein sequence ID" value="MFA9949105.1"/>
    <property type="molecule type" value="Genomic_DNA"/>
</dbReference>
<evidence type="ECO:0000256" key="1">
    <source>
        <dbReference type="SAM" id="Phobius"/>
    </source>
</evidence>
<dbReference type="RefSeq" id="WP_418890258.1">
    <property type="nucleotide sequence ID" value="NZ_JBEUWX010000001.1"/>
</dbReference>
<proteinExistence type="predicted"/>